<organism evidence="3 4">
    <name type="scientific">Olea europaea subsp. europaea</name>
    <dbReference type="NCBI Taxonomy" id="158383"/>
    <lineage>
        <taxon>Eukaryota</taxon>
        <taxon>Viridiplantae</taxon>
        <taxon>Streptophyta</taxon>
        <taxon>Embryophyta</taxon>
        <taxon>Tracheophyta</taxon>
        <taxon>Spermatophyta</taxon>
        <taxon>Magnoliopsida</taxon>
        <taxon>eudicotyledons</taxon>
        <taxon>Gunneridae</taxon>
        <taxon>Pentapetalae</taxon>
        <taxon>asterids</taxon>
        <taxon>lamiids</taxon>
        <taxon>Lamiales</taxon>
        <taxon>Oleaceae</taxon>
        <taxon>Oleeae</taxon>
        <taxon>Olea</taxon>
    </lineage>
</organism>
<name>A0A8S0VCJ9_OLEEU</name>
<dbReference type="OrthoDB" id="746396at2759"/>
<evidence type="ECO:0000256" key="1">
    <source>
        <dbReference type="ARBA" id="ARBA00022737"/>
    </source>
</evidence>
<proteinExistence type="predicted"/>
<dbReference type="InterPro" id="IPR002885">
    <property type="entry name" value="PPR_rpt"/>
</dbReference>
<evidence type="ECO:0000256" key="2">
    <source>
        <dbReference type="PROSITE-ProRule" id="PRU00708"/>
    </source>
</evidence>
<dbReference type="InterPro" id="IPR046960">
    <property type="entry name" value="PPR_At4g14850-like_plant"/>
</dbReference>
<dbReference type="PANTHER" id="PTHR47926">
    <property type="entry name" value="PENTATRICOPEPTIDE REPEAT-CONTAINING PROTEIN"/>
    <property type="match status" value="1"/>
</dbReference>
<keyword evidence="1" id="KW-0677">Repeat</keyword>
<dbReference type="InterPro" id="IPR011990">
    <property type="entry name" value="TPR-like_helical_dom_sf"/>
</dbReference>
<dbReference type="Pfam" id="PF01535">
    <property type="entry name" value="PPR"/>
    <property type="match status" value="4"/>
</dbReference>
<accession>A0A8S0VCJ9</accession>
<evidence type="ECO:0008006" key="5">
    <source>
        <dbReference type="Google" id="ProtNLM"/>
    </source>
</evidence>
<dbReference type="AlphaFoldDB" id="A0A8S0VCJ9"/>
<dbReference type="PROSITE" id="PS51375">
    <property type="entry name" value="PPR"/>
    <property type="match status" value="1"/>
</dbReference>
<evidence type="ECO:0000313" key="4">
    <source>
        <dbReference type="Proteomes" id="UP000594638"/>
    </source>
</evidence>
<feature type="repeat" description="PPR" evidence="2">
    <location>
        <begin position="55"/>
        <end position="91"/>
    </location>
</feature>
<reference evidence="3 4" key="1">
    <citation type="submission" date="2019-12" db="EMBL/GenBank/DDBJ databases">
        <authorList>
            <person name="Alioto T."/>
            <person name="Alioto T."/>
            <person name="Gomez Garrido J."/>
        </authorList>
    </citation>
    <scope>NUCLEOTIDE SEQUENCE [LARGE SCALE GENOMIC DNA]</scope>
</reference>
<evidence type="ECO:0000313" key="3">
    <source>
        <dbReference type="EMBL" id="CAA3029117.1"/>
    </source>
</evidence>
<dbReference type="Gramene" id="OE9A105197T1">
    <property type="protein sequence ID" value="OE9A105197C1"/>
    <property type="gene ID" value="OE9A105197"/>
</dbReference>
<comment type="caution">
    <text evidence="3">The sequence shown here is derived from an EMBL/GenBank/DDBJ whole genome shotgun (WGS) entry which is preliminary data.</text>
</comment>
<keyword evidence="4" id="KW-1185">Reference proteome</keyword>
<dbReference type="GO" id="GO:0009451">
    <property type="term" value="P:RNA modification"/>
    <property type="evidence" value="ECO:0007669"/>
    <property type="project" value="InterPro"/>
</dbReference>
<dbReference type="GO" id="GO:0003723">
    <property type="term" value="F:RNA binding"/>
    <property type="evidence" value="ECO:0007669"/>
    <property type="project" value="InterPro"/>
</dbReference>
<dbReference type="Gene3D" id="1.25.40.10">
    <property type="entry name" value="Tetratricopeptide repeat domain"/>
    <property type="match status" value="2"/>
</dbReference>
<gene>
    <name evidence="3" type="ORF">OLEA9_A105197</name>
</gene>
<sequence>MAQYSVKGEVDHARKFFDQMGRGDSVSCNVMIKCYIENNSICHATDMFDKMPERTSVTLNTMIMGYIKCRASQFDVAWRLFEQMPEANPVSWSSIISVFQQNRFDCESLNEFKKMLVHGIQPTSHLFTSALAACAYLAMVSPSYEQHGYGVKAMIVFHQMQKARFLPDGISYTGVLLSCSHCGFVEEGKQYFRSMDIEYGISPEPSCMVDLFARAGKLKEAYQFIGKMPFVPERIILRT</sequence>
<dbReference type="EMBL" id="CACTIH010009289">
    <property type="protein sequence ID" value="CAA3029117.1"/>
    <property type="molecule type" value="Genomic_DNA"/>
</dbReference>
<dbReference type="NCBIfam" id="TIGR00756">
    <property type="entry name" value="PPR"/>
    <property type="match status" value="2"/>
</dbReference>
<protein>
    <recommendedName>
        <fullName evidence="5">Pentatricopeptide repeat-containing protein</fullName>
    </recommendedName>
</protein>
<dbReference type="Proteomes" id="UP000594638">
    <property type="component" value="Unassembled WGS sequence"/>
</dbReference>